<evidence type="ECO:0000313" key="2">
    <source>
        <dbReference type="EMBL" id="RKN19048.1"/>
    </source>
</evidence>
<name>A0ABX9R7F4_9ACTN</name>
<dbReference type="Proteomes" id="UP000271548">
    <property type="component" value="Unassembled WGS sequence"/>
</dbReference>
<gene>
    <name evidence="2" type="ORF">D7147_16795</name>
</gene>
<dbReference type="PANTHER" id="PTHR37017">
    <property type="entry name" value="AB HYDROLASE-1 DOMAIN-CONTAINING PROTEIN-RELATED"/>
    <property type="match status" value="1"/>
</dbReference>
<reference evidence="2 3" key="1">
    <citation type="submission" date="2018-09" db="EMBL/GenBank/DDBJ databases">
        <title>Micromonospora sp. nov. MS1-9, isolated from a root of Musa sp.</title>
        <authorList>
            <person name="Kuncharoen N."/>
            <person name="Kudo T."/>
            <person name="Ohkuma M."/>
            <person name="Yuki M."/>
            <person name="Tanasupawat S."/>
        </authorList>
    </citation>
    <scope>NUCLEOTIDE SEQUENCE [LARGE SCALE GENOMIC DNA]</scope>
    <source>
        <strain evidence="2 3">NGC1-4</strain>
    </source>
</reference>
<dbReference type="SUPFAM" id="SSF53474">
    <property type="entry name" value="alpha/beta-Hydrolases"/>
    <property type="match status" value="1"/>
</dbReference>
<keyword evidence="3" id="KW-1185">Reference proteome</keyword>
<organism evidence="2 3">
    <name type="scientific">Micromonospora musae</name>
    <dbReference type="NCBI Taxonomy" id="1894970"/>
    <lineage>
        <taxon>Bacteria</taxon>
        <taxon>Bacillati</taxon>
        <taxon>Actinomycetota</taxon>
        <taxon>Actinomycetes</taxon>
        <taxon>Micromonosporales</taxon>
        <taxon>Micromonosporaceae</taxon>
        <taxon>Micromonospora</taxon>
    </lineage>
</organism>
<evidence type="ECO:0000259" key="1">
    <source>
        <dbReference type="Pfam" id="PF12697"/>
    </source>
</evidence>
<protein>
    <submittedName>
        <fullName evidence="2">Alpha/beta hydrolase</fullName>
    </submittedName>
</protein>
<dbReference type="InterPro" id="IPR052897">
    <property type="entry name" value="Sec-Metab_Biosynth_Hydrolase"/>
</dbReference>
<dbReference type="InterPro" id="IPR000073">
    <property type="entry name" value="AB_hydrolase_1"/>
</dbReference>
<comment type="caution">
    <text evidence="2">The sequence shown here is derived from an EMBL/GenBank/DDBJ whole genome shotgun (WGS) entry which is preliminary data.</text>
</comment>
<dbReference type="EMBL" id="RAZS01000005">
    <property type="protein sequence ID" value="RKN19048.1"/>
    <property type="molecule type" value="Genomic_DNA"/>
</dbReference>
<accession>A0ABX9R7F4</accession>
<dbReference type="InterPro" id="IPR029058">
    <property type="entry name" value="AB_hydrolase_fold"/>
</dbReference>
<sequence length="252" mass="27203">MRLDETFCLDSTSRRFRPIACSCGDSIVTPQRPTLVLIPGAWHLPSTFDLLRGELDTLGYASRAVKLPTTGPDPRGGLRDDAEAIRAAVEAIDGPVVVVAHSYGGIPATDGIAGLSNVRHLVYLAAYVPDVNESMFTLHGMPDPDSAEGLFPIGSDPRAQLYADVPDAVAEQAISSLVEQRLQPWADRVTRAAWHTLPSTYVLTERDASLPVELQEQMATRANATHRIPTGHSPHLARPSELATLIDEIVKG</sequence>
<dbReference type="Gene3D" id="3.40.50.1820">
    <property type="entry name" value="alpha/beta hydrolase"/>
    <property type="match status" value="1"/>
</dbReference>
<dbReference type="Pfam" id="PF12697">
    <property type="entry name" value="Abhydrolase_6"/>
    <property type="match status" value="1"/>
</dbReference>
<proteinExistence type="predicted"/>
<dbReference type="PANTHER" id="PTHR37017:SF11">
    <property type="entry name" value="ESTERASE_LIPASE_THIOESTERASE DOMAIN-CONTAINING PROTEIN"/>
    <property type="match status" value="1"/>
</dbReference>
<evidence type="ECO:0000313" key="3">
    <source>
        <dbReference type="Proteomes" id="UP000271548"/>
    </source>
</evidence>
<keyword evidence="2" id="KW-0378">Hydrolase</keyword>
<dbReference type="GO" id="GO:0016787">
    <property type="term" value="F:hydrolase activity"/>
    <property type="evidence" value="ECO:0007669"/>
    <property type="project" value="UniProtKB-KW"/>
</dbReference>
<feature type="domain" description="AB hydrolase-1" evidence="1">
    <location>
        <begin position="35"/>
        <end position="243"/>
    </location>
</feature>